<dbReference type="Gene3D" id="1.50.10.10">
    <property type="match status" value="1"/>
</dbReference>
<dbReference type="GO" id="GO:0000272">
    <property type="term" value="P:polysaccharide catabolic process"/>
    <property type="evidence" value="ECO:0007669"/>
    <property type="project" value="TreeGrafter"/>
</dbReference>
<protein>
    <submittedName>
        <fullName evidence="4">Glycoside hydrolase family 88 protein</fullName>
    </submittedName>
</protein>
<name>A0AAD4KFA3_9EURO</name>
<organism evidence="4 5">
    <name type="scientific">Talaromyces proteolyticus</name>
    <dbReference type="NCBI Taxonomy" id="1131652"/>
    <lineage>
        <taxon>Eukaryota</taxon>
        <taxon>Fungi</taxon>
        <taxon>Dikarya</taxon>
        <taxon>Ascomycota</taxon>
        <taxon>Pezizomycotina</taxon>
        <taxon>Eurotiomycetes</taxon>
        <taxon>Eurotiomycetidae</taxon>
        <taxon>Eurotiales</taxon>
        <taxon>Trichocomaceae</taxon>
        <taxon>Talaromyces</taxon>
        <taxon>Talaromyces sect. Bacilispori</taxon>
    </lineage>
</organism>
<dbReference type="GeneID" id="70251801"/>
<evidence type="ECO:0000256" key="3">
    <source>
        <dbReference type="SAM" id="MobiDB-lite"/>
    </source>
</evidence>
<keyword evidence="5" id="KW-1185">Reference proteome</keyword>
<dbReference type="SUPFAM" id="SSF48208">
    <property type="entry name" value="Six-hairpin glycosidases"/>
    <property type="match status" value="1"/>
</dbReference>
<dbReference type="InterPro" id="IPR012341">
    <property type="entry name" value="6hp_glycosidase-like_sf"/>
</dbReference>
<dbReference type="AlphaFoldDB" id="A0AAD4KFA3"/>
<dbReference type="InterPro" id="IPR052369">
    <property type="entry name" value="UG_Glycosaminoglycan_Hydrolase"/>
</dbReference>
<dbReference type="RefSeq" id="XP_046066823.1">
    <property type="nucleotide sequence ID" value="XM_046221514.1"/>
</dbReference>
<dbReference type="GO" id="GO:0052757">
    <property type="term" value="F:chondroitin hydrolase activity"/>
    <property type="evidence" value="ECO:0007669"/>
    <property type="project" value="TreeGrafter"/>
</dbReference>
<feature type="compositionally biased region" description="Low complexity" evidence="3">
    <location>
        <begin position="1"/>
        <end position="24"/>
    </location>
</feature>
<gene>
    <name evidence="4" type="ORF">BGW36DRAFT_439833</name>
</gene>
<evidence type="ECO:0000313" key="4">
    <source>
        <dbReference type="EMBL" id="KAH8690627.1"/>
    </source>
</evidence>
<proteinExistence type="inferred from homology"/>
<dbReference type="Proteomes" id="UP001201262">
    <property type="component" value="Unassembled WGS sequence"/>
</dbReference>
<sequence>MGKYANGVSNDSSRSSSNTFPSDDNTAPSSTNDENEQFFCIEPASQIGFQLQELFSESCAGKIWRTAANLIPANERIDRFPEYVLSFGPTAGNYTTREAKFWTCGFFPGSLYCLLERSSRFPKAFPFQDSSINRQKLHDQLLTQCRRWSEPLHEMAFRTDTHDVGFIIMPALRQDWELTGNKKSMNSLLIAAESLVSRFDNKVGAIRSWNQCVSNRYHITDRETNFLVIIDSMCNLDLLFYAGYQGGNQRYIDIAISHARAVAKALIRPDNSTFHVCNFDPKTGSIQSQFTHQGYQDDSTWSRGQAWGILGFAQTYRWTKDPFFLSIATSLADHFIHHLRSATYHHPYVPLWDFDDSQAPYLRDTSAGMIAANGMLLLHQAIQTDGQNSSTYLRAAIRIAKETIDLSLADAKAVFYLTADGTVDITKPDFESILMNATANNNQYAIMRYKDHGLVYADYYFLEFGNKLLRMGLI</sequence>
<comment type="similarity">
    <text evidence="2">Belongs to the glycosyl hydrolase 88 family.</text>
</comment>
<comment type="caution">
    <text evidence="4">The sequence shown here is derived from an EMBL/GenBank/DDBJ whole genome shotgun (WGS) entry which is preliminary data.</text>
</comment>
<evidence type="ECO:0000313" key="5">
    <source>
        <dbReference type="Proteomes" id="UP001201262"/>
    </source>
</evidence>
<feature type="region of interest" description="Disordered" evidence="3">
    <location>
        <begin position="1"/>
        <end position="33"/>
    </location>
</feature>
<dbReference type="PANTHER" id="PTHR36845">
    <property type="entry name" value="HYDROLASE, PUTATIVE (AFU_ORTHOLOGUE AFUA_7G05090)-RELATED"/>
    <property type="match status" value="1"/>
</dbReference>
<dbReference type="PANTHER" id="PTHR36845:SF1">
    <property type="entry name" value="HYDROLASE, PUTATIVE (AFU_ORTHOLOGUE AFUA_7G05090)-RELATED"/>
    <property type="match status" value="1"/>
</dbReference>
<dbReference type="InterPro" id="IPR008928">
    <property type="entry name" value="6-hairpin_glycosidase_sf"/>
</dbReference>
<accession>A0AAD4KFA3</accession>
<evidence type="ECO:0000256" key="2">
    <source>
        <dbReference type="ARBA" id="ARBA00038358"/>
    </source>
</evidence>
<evidence type="ECO:0000256" key="1">
    <source>
        <dbReference type="ARBA" id="ARBA00022801"/>
    </source>
</evidence>
<dbReference type="EMBL" id="JAJTJA010000013">
    <property type="protein sequence ID" value="KAH8690627.1"/>
    <property type="molecule type" value="Genomic_DNA"/>
</dbReference>
<reference evidence="4" key="1">
    <citation type="submission" date="2021-12" db="EMBL/GenBank/DDBJ databases">
        <title>Convergent genome expansion in fungi linked to evolution of root-endophyte symbiosis.</title>
        <authorList>
            <consortium name="DOE Joint Genome Institute"/>
            <person name="Ke Y.-H."/>
            <person name="Bonito G."/>
            <person name="Liao H.-L."/>
            <person name="Looney B."/>
            <person name="Rojas-Flechas A."/>
            <person name="Nash J."/>
            <person name="Hameed K."/>
            <person name="Schadt C."/>
            <person name="Martin F."/>
            <person name="Crous P.W."/>
            <person name="Miettinen O."/>
            <person name="Magnuson J.K."/>
            <person name="Labbe J."/>
            <person name="Jacobson D."/>
            <person name="Doktycz M.J."/>
            <person name="Veneault-Fourrey C."/>
            <person name="Kuo A."/>
            <person name="Mondo S."/>
            <person name="Calhoun S."/>
            <person name="Riley R."/>
            <person name="Ohm R."/>
            <person name="LaButti K."/>
            <person name="Andreopoulos B."/>
            <person name="Pangilinan J."/>
            <person name="Nolan M."/>
            <person name="Tritt A."/>
            <person name="Clum A."/>
            <person name="Lipzen A."/>
            <person name="Daum C."/>
            <person name="Barry K."/>
            <person name="Grigoriev I.V."/>
            <person name="Vilgalys R."/>
        </authorList>
    </citation>
    <scope>NUCLEOTIDE SEQUENCE</scope>
    <source>
        <strain evidence="4">PMI_201</strain>
    </source>
</reference>
<keyword evidence="1 4" id="KW-0378">Hydrolase</keyword>